<organismHost>
    <name type="scientific">Phacochoerus africanus</name>
    <name type="common">Warthog</name>
    <dbReference type="NCBI Taxonomy" id="41426"/>
</organismHost>
<keyword evidence="1" id="KW-0812">Transmembrane</keyword>
<feature type="transmembrane region" description="Helical" evidence="1">
    <location>
        <begin position="12"/>
        <end position="30"/>
    </location>
</feature>
<reference evidence="2 3" key="1">
    <citation type="submission" date="2019-08" db="EMBL/GenBank/DDBJ databases">
        <authorList>
            <person name="Ndlovu S.S."/>
        </authorList>
    </citation>
    <scope>NUCLEOTIDE SEQUENCE [LARGE SCALE GENOMIC DNA]</scope>
    <source>
        <strain evidence="2">SPEC_57</strain>
    </source>
</reference>
<dbReference type="Proteomes" id="UP000423628">
    <property type="component" value="Segment"/>
</dbReference>
<feature type="transmembrane region" description="Helical" evidence="1">
    <location>
        <begin position="260"/>
        <end position="283"/>
    </location>
</feature>
<sequence length="354" mass="41836">MQIKAKFTPIRITFINVHLFTIHGFTYFYYSFTAKAAGSGKRHCTMVQMLPIFILADVHKFPIPFIHNMAIFFHVLLILFGIPVALSGKIRHANTGVCTNGNKCIFTKIGRYIGVVLAANIHRNTTVSILVQKLFTNFFCIYWVQFGRAVVYYYKYTRITIVILYRILFILCTAYVFIYMYVLYIIFFYKLLLQRCILFFFFLVRLFSLYALHFCNIFVFLLLYIDWKFMLQCFYHIDVVYSTVHGGHHTLPLPDGLQKAFSTLVVIFFLFISEPQAVLYYSWMYKTLIRTICRLRGSNHYNLFNMGLQDFHIMFIIHGFACFCGAIYHSCFIYTMLCFVLYFRNYLPCMGRYG</sequence>
<dbReference type="EMBL" id="MN394630">
    <property type="protein sequence ID" value="QRW43604.1"/>
    <property type="molecule type" value="Genomic_DNA"/>
</dbReference>
<keyword evidence="1" id="KW-1133">Transmembrane helix</keyword>
<organismHost>
    <name type="scientific">Phacochoerus aethiopicus</name>
    <name type="common">Warthog</name>
    <dbReference type="NCBI Taxonomy" id="85517"/>
</organismHost>
<organismHost>
    <name type="scientific">Ornithodoros moubata</name>
    <name type="common">Soft tick</name>
    <name type="synonym">Argasid tick</name>
    <dbReference type="NCBI Taxonomy" id="6938"/>
</organismHost>
<feature type="transmembrane region" description="Helical" evidence="1">
    <location>
        <begin position="65"/>
        <end position="86"/>
    </location>
</feature>
<evidence type="ECO:0000256" key="1">
    <source>
        <dbReference type="SAM" id="Phobius"/>
    </source>
</evidence>
<protein>
    <submittedName>
        <fullName evidence="2">PB345L</fullName>
    </submittedName>
</protein>
<keyword evidence="1" id="KW-0472">Membrane</keyword>
<proteinExistence type="predicted"/>
<accession>A0A894KH68</accession>
<evidence type="ECO:0000313" key="3">
    <source>
        <dbReference type="Proteomes" id="UP000423628"/>
    </source>
</evidence>
<name>A0A894KH68_ASF</name>
<feature type="transmembrane region" description="Helical" evidence="1">
    <location>
        <begin position="134"/>
        <end position="154"/>
    </location>
</feature>
<organism evidence="2 3">
    <name type="scientific">African swine fever virus</name>
    <name type="common">ASFV</name>
    <dbReference type="NCBI Taxonomy" id="10497"/>
    <lineage>
        <taxon>Viruses</taxon>
        <taxon>Varidnaviria</taxon>
        <taxon>Bamfordvirae</taxon>
        <taxon>Nucleocytoviricota</taxon>
        <taxon>Pokkesviricetes</taxon>
        <taxon>Asfuvirales</taxon>
        <taxon>Asfarviridae</taxon>
        <taxon>Asfivirus</taxon>
        <taxon>Asfivirus haemorrhagiae</taxon>
    </lineage>
</organism>
<organismHost>
    <name type="scientific">Potamochoerus larvatus</name>
    <name type="common">Bushpig</name>
    <dbReference type="NCBI Taxonomy" id="273792"/>
</organismHost>
<gene>
    <name evidence="2" type="ORF">B354L</name>
</gene>
<organismHost>
    <name type="scientific">Sus scrofa</name>
    <name type="common">Pig</name>
    <dbReference type="NCBI Taxonomy" id="9823"/>
</organismHost>
<feature type="transmembrane region" description="Helical" evidence="1">
    <location>
        <begin position="196"/>
        <end position="225"/>
    </location>
</feature>
<organismHost>
    <name type="scientific">Ornithodoros</name>
    <name type="common">relapsing fever ticks</name>
    <dbReference type="NCBI Taxonomy" id="6937"/>
</organismHost>
<feature type="transmembrane region" description="Helical" evidence="1">
    <location>
        <begin position="166"/>
        <end position="189"/>
    </location>
</feature>
<evidence type="ECO:0000313" key="2">
    <source>
        <dbReference type="EMBL" id="QRW43604.1"/>
    </source>
</evidence>